<evidence type="ECO:0000313" key="1">
    <source>
        <dbReference type="EMBL" id="KTD17989.1"/>
    </source>
</evidence>
<organism evidence="1 2">
    <name type="scientific">Legionella jordanis</name>
    <dbReference type="NCBI Taxonomy" id="456"/>
    <lineage>
        <taxon>Bacteria</taxon>
        <taxon>Pseudomonadati</taxon>
        <taxon>Pseudomonadota</taxon>
        <taxon>Gammaproteobacteria</taxon>
        <taxon>Legionellales</taxon>
        <taxon>Legionellaceae</taxon>
        <taxon>Legionella</taxon>
    </lineage>
</organism>
<dbReference type="Proteomes" id="UP000055035">
    <property type="component" value="Unassembled WGS sequence"/>
</dbReference>
<dbReference type="AlphaFoldDB" id="A0A0W0VCY0"/>
<dbReference type="EMBL" id="LNYJ01000011">
    <property type="protein sequence ID" value="KTD17989.1"/>
    <property type="molecule type" value="Genomic_DNA"/>
</dbReference>
<protein>
    <submittedName>
        <fullName evidence="1">Substrate of the Dot/Icm secretion system</fullName>
    </submittedName>
</protein>
<dbReference type="RefSeq" id="WP_058471690.1">
    <property type="nucleotide sequence ID" value="NZ_CAAAIC010000001.1"/>
</dbReference>
<reference evidence="1 2" key="1">
    <citation type="submission" date="2015-11" db="EMBL/GenBank/DDBJ databases">
        <title>Genomic analysis of 38 Legionella species identifies large and diverse effector repertoires.</title>
        <authorList>
            <person name="Burstein D."/>
            <person name="Amaro F."/>
            <person name="Zusman T."/>
            <person name="Lifshitz Z."/>
            <person name="Cohen O."/>
            <person name="Gilbert J.A."/>
            <person name="Pupko T."/>
            <person name="Shuman H.A."/>
            <person name="Segal G."/>
        </authorList>
    </citation>
    <scope>NUCLEOTIDE SEQUENCE [LARGE SCALE GENOMIC DNA]</scope>
    <source>
        <strain evidence="1 2">BL-540</strain>
    </source>
</reference>
<sequence length="445" mass="50270">MRRTFGIFSPRSYLPSSSKTRIRYEEKLKNLGLSQLFEQDLLEKSQKSTRIFSNARYFDKEPYLLPRLTAKTALVSVDGDDFGLFQDWTTFPKGSKNFFAKLASGSAQGLSPLERLKATKKIIASHSWVAAFGGYPQSNPKIRLKKPMQVDIFSLVGHQFENSYLHTSMFFLDPCNKMLAIKDSAFSHLYKDLPNEFEEAKKSLGDYDLNLDMSRIRVGFPLLARSESGKFYSSFFKSHAVIFLSKAYQKSILEDVGLLLAAVDHAAAKSGKPALLKATAAGMGYFAKVNGEYDISHHLYPYYLRAFQCLLMTGQFPHIAKVEFPIFSSNFEEFFDQLFIERAYGGTEVFRSARDVLEFSEKEQTQYHSCAVNCSDSNSLPGNEWNYASVESAIGNNTSLRFDQVYFMNPAILDPENHIMIAVDVDTLETQLKSKENAGGPKFTP</sequence>
<evidence type="ECO:0000313" key="2">
    <source>
        <dbReference type="Proteomes" id="UP000055035"/>
    </source>
</evidence>
<keyword evidence="2" id="KW-1185">Reference proteome</keyword>
<dbReference type="OrthoDB" id="5652508at2"/>
<proteinExistence type="predicted"/>
<gene>
    <name evidence="1" type="ORF">Ljor_2295</name>
</gene>
<accession>A0A0W0VCY0</accession>
<dbReference type="PATRIC" id="fig|456.5.peg.2472"/>
<comment type="caution">
    <text evidence="1">The sequence shown here is derived from an EMBL/GenBank/DDBJ whole genome shotgun (WGS) entry which is preliminary data.</text>
</comment>
<name>A0A0W0VCY0_9GAMM</name>